<gene>
    <name evidence="1" type="ORF">CHS0354_001180</name>
</gene>
<comment type="caution">
    <text evidence="1">The sequence shown here is derived from an EMBL/GenBank/DDBJ whole genome shotgun (WGS) entry which is preliminary data.</text>
</comment>
<sequence>MAIELPKSGNTRLRRLSESLPKLKVNDPNAECGVPDENPFPEIVAPSSREEIVEEGKELFGSLLCNELEKDGINTPQEVLSDFELLL</sequence>
<name>A0AAE0W801_9BIVA</name>
<protein>
    <submittedName>
        <fullName evidence="1">Uncharacterized protein</fullName>
    </submittedName>
</protein>
<proteinExistence type="predicted"/>
<evidence type="ECO:0000313" key="2">
    <source>
        <dbReference type="Proteomes" id="UP001195483"/>
    </source>
</evidence>
<reference evidence="1" key="1">
    <citation type="journal article" date="2021" name="Genome Biol. Evol.">
        <title>A High-Quality Reference Genome for a Parasitic Bivalve with Doubly Uniparental Inheritance (Bivalvia: Unionida).</title>
        <authorList>
            <person name="Smith C.H."/>
        </authorList>
    </citation>
    <scope>NUCLEOTIDE SEQUENCE</scope>
    <source>
        <strain evidence="1">CHS0354</strain>
    </source>
</reference>
<dbReference type="EMBL" id="JAEAOA010000121">
    <property type="protein sequence ID" value="KAK3604499.1"/>
    <property type="molecule type" value="Genomic_DNA"/>
</dbReference>
<dbReference type="Proteomes" id="UP001195483">
    <property type="component" value="Unassembled WGS sequence"/>
</dbReference>
<organism evidence="1 2">
    <name type="scientific">Potamilus streckersoni</name>
    <dbReference type="NCBI Taxonomy" id="2493646"/>
    <lineage>
        <taxon>Eukaryota</taxon>
        <taxon>Metazoa</taxon>
        <taxon>Spiralia</taxon>
        <taxon>Lophotrochozoa</taxon>
        <taxon>Mollusca</taxon>
        <taxon>Bivalvia</taxon>
        <taxon>Autobranchia</taxon>
        <taxon>Heteroconchia</taxon>
        <taxon>Palaeoheterodonta</taxon>
        <taxon>Unionida</taxon>
        <taxon>Unionoidea</taxon>
        <taxon>Unionidae</taxon>
        <taxon>Ambleminae</taxon>
        <taxon>Lampsilini</taxon>
        <taxon>Potamilus</taxon>
    </lineage>
</organism>
<evidence type="ECO:0000313" key="1">
    <source>
        <dbReference type="EMBL" id="KAK3604499.1"/>
    </source>
</evidence>
<reference evidence="1" key="2">
    <citation type="journal article" date="2021" name="Genome Biol. Evol.">
        <title>Developing a high-quality reference genome for a parasitic bivalve with doubly uniparental inheritance (Bivalvia: Unionida).</title>
        <authorList>
            <person name="Smith C.H."/>
        </authorList>
    </citation>
    <scope>NUCLEOTIDE SEQUENCE</scope>
    <source>
        <strain evidence="1">CHS0354</strain>
        <tissue evidence="1">Mantle</tissue>
    </source>
</reference>
<keyword evidence="2" id="KW-1185">Reference proteome</keyword>
<dbReference type="AlphaFoldDB" id="A0AAE0W801"/>
<reference evidence="1" key="3">
    <citation type="submission" date="2023-05" db="EMBL/GenBank/DDBJ databases">
        <authorList>
            <person name="Smith C.H."/>
        </authorList>
    </citation>
    <scope>NUCLEOTIDE SEQUENCE</scope>
    <source>
        <strain evidence="1">CHS0354</strain>
        <tissue evidence="1">Mantle</tissue>
    </source>
</reference>
<accession>A0AAE0W801</accession>